<dbReference type="SUPFAM" id="SSF51126">
    <property type="entry name" value="Pectin lyase-like"/>
    <property type="match status" value="1"/>
</dbReference>
<keyword evidence="2" id="KW-1185">Reference proteome</keyword>
<dbReference type="EMBL" id="FWFX01000001">
    <property type="protein sequence ID" value="SLN15247.1"/>
    <property type="molecule type" value="Genomic_DNA"/>
</dbReference>
<dbReference type="Proteomes" id="UP000193061">
    <property type="component" value="Unassembled WGS sequence"/>
</dbReference>
<proteinExistence type="predicted"/>
<dbReference type="InterPro" id="IPR012334">
    <property type="entry name" value="Pectin_lyas_fold"/>
</dbReference>
<dbReference type="Gene3D" id="2.160.20.10">
    <property type="entry name" value="Single-stranded right-handed beta-helix, Pectin lyase-like"/>
    <property type="match status" value="1"/>
</dbReference>
<sequence>MNKAVTDGITFMPPKFADGLDVWSSEDGTVGSATYEGALNAIYTPSDQDFAGALEMQKTEAVQRLRYMGQTQILPGCYLRVKTRIKAITGNLPTVRIAAWAGASDDTHVPNLTEVGPEISLTTYGEVVEVSAIIGTGLRNGVDMPWGVGPAYGHFGLDLTGPNGGIIRIDDFQIEDVTNVFLRDMLSMVDVRDFGAIGDGVVDDFAAFEAADAAANGREVLISAGSYYLGDSVTLQSPVKIEGTVTLPADKTFAMVQNFDMPHYIRVFGSEDEALRKAFQALINGVGHETLDLGGLRFDITKPIDMQSAVATRDVFSQRRVIRNGQISARNSSAWDTEVFTSQASYSVNDARTLKNVTNVANIPIGSLVEGNGVGREVYVREKNIAAKELTLSLPLYDAEGSQTFSFRRFKYILDFSGFEKLDKFIISDVEFQCSGRCSAVLLPKTAKAFTFKDCFFTAPKDRGITSFAKGDQGMLVDQCQFISDEAPLAAADRTSIGLNTNANDVKLRDNRATYFRHFAVLAGGNTIFTGNHYFQGDAQQGSPRTAGLVLTEQNNRATIVGNYIDNNFLEWTNEHDAEPDFLNEFSFSALNISDNTFVVGHVAPWFSFIVIKPYGPGHFIKGLNVNGNSFRVIGDEIDRIERLDTSFASLDFDRVINVNFANNAFSNVTTHTVCPVKVSHTEASPSQTWAIDAEGKLPFGAQAQAVDSVVLTAPLSDNTGSAYHGVPYVQFKQGPNQDQIYLQWEKPVSGSATVHVRIDDAL</sequence>
<dbReference type="AlphaFoldDB" id="A0A1X6YAL0"/>
<dbReference type="RefSeq" id="WP_085803873.1">
    <property type="nucleotide sequence ID" value="NZ_FWFX01000001.1"/>
</dbReference>
<protein>
    <submittedName>
        <fullName evidence="1">Pectate lyase superfamily protein</fullName>
    </submittedName>
</protein>
<name>A0A1X6YAL0_9RHOB</name>
<dbReference type="GO" id="GO:0016829">
    <property type="term" value="F:lyase activity"/>
    <property type="evidence" value="ECO:0007669"/>
    <property type="project" value="UniProtKB-KW"/>
</dbReference>
<dbReference type="OrthoDB" id="7749009at2"/>
<gene>
    <name evidence="1" type="ORF">ROA7450_00334</name>
</gene>
<reference evidence="1 2" key="1">
    <citation type="submission" date="2017-03" db="EMBL/GenBank/DDBJ databases">
        <authorList>
            <person name="Afonso C.L."/>
            <person name="Miller P.J."/>
            <person name="Scott M.A."/>
            <person name="Spackman E."/>
            <person name="Goraichik I."/>
            <person name="Dimitrov K.M."/>
            <person name="Suarez D.L."/>
            <person name="Swayne D.E."/>
        </authorList>
    </citation>
    <scope>NUCLEOTIDE SEQUENCE [LARGE SCALE GENOMIC DNA]</scope>
    <source>
        <strain evidence="1 2">CECT 7450</strain>
    </source>
</reference>
<accession>A0A1X6YAL0</accession>
<keyword evidence="1" id="KW-0456">Lyase</keyword>
<evidence type="ECO:0000313" key="2">
    <source>
        <dbReference type="Proteomes" id="UP000193061"/>
    </source>
</evidence>
<organism evidence="1 2">
    <name type="scientific">Roseovarius albus</name>
    <dbReference type="NCBI Taxonomy" id="1247867"/>
    <lineage>
        <taxon>Bacteria</taxon>
        <taxon>Pseudomonadati</taxon>
        <taxon>Pseudomonadota</taxon>
        <taxon>Alphaproteobacteria</taxon>
        <taxon>Rhodobacterales</taxon>
        <taxon>Roseobacteraceae</taxon>
        <taxon>Roseovarius</taxon>
    </lineage>
</organism>
<evidence type="ECO:0000313" key="1">
    <source>
        <dbReference type="EMBL" id="SLN15247.1"/>
    </source>
</evidence>
<dbReference type="InterPro" id="IPR011050">
    <property type="entry name" value="Pectin_lyase_fold/virulence"/>
</dbReference>